<feature type="domain" description="Endonuclease/exonuclease/phosphatase" evidence="1">
    <location>
        <begin position="21"/>
        <end position="239"/>
    </location>
</feature>
<organism evidence="2 3">
    <name type="scientific">Sphaerisporangium aureirubrum</name>
    <dbReference type="NCBI Taxonomy" id="1544736"/>
    <lineage>
        <taxon>Bacteria</taxon>
        <taxon>Bacillati</taxon>
        <taxon>Actinomycetota</taxon>
        <taxon>Actinomycetes</taxon>
        <taxon>Streptosporangiales</taxon>
        <taxon>Streptosporangiaceae</taxon>
        <taxon>Sphaerisporangium</taxon>
    </lineage>
</organism>
<dbReference type="EMBL" id="JBHSRF010000004">
    <property type="protein sequence ID" value="MFC6080340.1"/>
    <property type="molecule type" value="Genomic_DNA"/>
</dbReference>
<keyword evidence="2" id="KW-0255">Endonuclease</keyword>
<dbReference type="Gene3D" id="3.60.10.10">
    <property type="entry name" value="Endonuclease/exonuclease/phosphatase"/>
    <property type="match status" value="1"/>
</dbReference>
<keyword evidence="2" id="KW-0378">Hydrolase</keyword>
<protein>
    <submittedName>
        <fullName evidence="2">Endonuclease/exonuclease/phosphatase family protein</fullName>
    </submittedName>
</protein>
<reference evidence="3" key="1">
    <citation type="journal article" date="2019" name="Int. J. Syst. Evol. Microbiol.">
        <title>The Global Catalogue of Microorganisms (GCM) 10K type strain sequencing project: providing services to taxonomists for standard genome sequencing and annotation.</title>
        <authorList>
            <consortium name="The Broad Institute Genomics Platform"/>
            <consortium name="The Broad Institute Genome Sequencing Center for Infectious Disease"/>
            <person name="Wu L."/>
            <person name="Ma J."/>
        </authorList>
    </citation>
    <scope>NUCLEOTIDE SEQUENCE [LARGE SCALE GENOMIC DNA]</scope>
    <source>
        <strain evidence="3">JCM 30346</strain>
    </source>
</reference>
<comment type="caution">
    <text evidence="2">The sequence shown here is derived from an EMBL/GenBank/DDBJ whole genome shotgun (WGS) entry which is preliminary data.</text>
</comment>
<gene>
    <name evidence="2" type="ORF">ACFP1K_04175</name>
</gene>
<accession>A0ABW1NAI2</accession>
<dbReference type="Proteomes" id="UP001596137">
    <property type="component" value="Unassembled WGS sequence"/>
</dbReference>
<dbReference type="InterPro" id="IPR005135">
    <property type="entry name" value="Endo/exonuclease/phosphatase"/>
</dbReference>
<keyword evidence="3" id="KW-1185">Reference proteome</keyword>
<keyword evidence="2" id="KW-0540">Nuclease</keyword>
<name>A0ABW1NAI2_9ACTN</name>
<proteinExistence type="predicted"/>
<evidence type="ECO:0000313" key="2">
    <source>
        <dbReference type="EMBL" id="MFC6080340.1"/>
    </source>
</evidence>
<dbReference type="RefSeq" id="WP_380747119.1">
    <property type="nucleotide sequence ID" value="NZ_JBHSRF010000004.1"/>
</dbReference>
<evidence type="ECO:0000259" key="1">
    <source>
        <dbReference type="Pfam" id="PF03372"/>
    </source>
</evidence>
<dbReference type="GO" id="GO:0004519">
    <property type="term" value="F:endonuclease activity"/>
    <property type="evidence" value="ECO:0007669"/>
    <property type="project" value="UniProtKB-KW"/>
</dbReference>
<evidence type="ECO:0000313" key="3">
    <source>
        <dbReference type="Proteomes" id="UP001596137"/>
    </source>
</evidence>
<dbReference type="InterPro" id="IPR036691">
    <property type="entry name" value="Endo/exonu/phosph_ase_sf"/>
</dbReference>
<sequence length="256" mass="28387">MELVERAATDSTFLSAYVRVGTWNVNEATAVRSGVDPFLEILHLVREQRLDLLAMQEVPFPDCSDVSPLFQRLLGETQLSYMAGHNLSPSYVRPGGRSGVAIASRFPFDEVTRAVFPNPQLVSEGIYSFDKGTVTIRISLGGRKITLGSVHLFPFHRFHRRAEEPEFSAIWDHLAKEVEQYDDEVVVFAGDFNTEQRDLVLRRLEGPLQSALPGGRVDDVLFGGARLVTVTTVPTFSDHPLCIAELDLTSAREAAA</sequence>
<dbReference type="Pfam" id="PF03372">
    <property type="entry name" value="Exo_endo_phos"/>
    <property type="match status" value="1"/>
</dbReference>
<dbReference type="SUPFAM" id="SSF56219">
    <property type="entry name" value="DNase I-like"/>
    <property type="match status" value="1"/>
</dbReference>